<accession>A0A172TVJ4</accession>
<evidence type="ECO:0000313" key="2">
    <source>
        <dbReference type="Proteomes" id="UP000077177"/>
    </source>
</evidence>
<protein>
    <submittedName>
        <fullName evidence="1">Uncharacterized protein</fullName>
    </submittedName>
</protein>
<dbReference type="KEGG" id="fla:SY85_11900"/>
<dbReference type="AlphaFoldDB" id="A0A172TVJ4"/>
<gene>
    <name evidence="1" type="ORF">SY85_11900</name>
</gene>
<keyword evidence="2" id="KW-1185">Reference proteome</keyword>
<name>A0A172TVJ4_9BACT</name>
<reference evidence="2" key="1">
    <citation type="submission" date="2015-01" db="EMBL/GenBank/DDBJ databases">
        <title>Flavisolibacter sp./LCS9/ whole genome sequencing.</title>
        <authorList>
            <person name="Kim M.K."/>
            <person name="Srinivasan S."/>
            <person name="Lee J.-J."/>
        </authorList>
    </citation>
    <scope>NUCLEOTIDE SEQUENCE [LARGE SCALE GENOMIC DNA]</scope>
    <source>
        <strain evidence="2">LCS9</strain>
    </source>
</reference>
<proteinExistence type="predicted"/>
<organism evidence="1 2">
    <name type="scientific">Flavisolibacter tropicus</name>
    <dbReference type="NCBI Taxonomy" id="1492898"/>
    <lineage>
        <taxon>Bacteria</taxon>
        <taxon>Pseudomonadati</taxon>
        <taxon>Bacteroidota</taxon>
        <taxon>Chitinophagia</taxon>
        <taxon>Chitinophagales</taxon>
        <taxon>Chitinophagaceae</taxon>
        <taxon>Flavisolibacter</taxon>
    </lineage>
</organism>
<evidence type="ECO:0000313" key="1">
    <source>
        <dbReference type="EMBL" id="ANE51099.1"/>
    </source>
</evidence>
<dbReference type="EMBL" id="CP011390">
    <property type="protein sequence ID" value="ANE51099.1"/>
    <property type="molecule type" value="Genomic_DNA"/>
</dbReference>
<reference evidence="1 2" key="2">
    <citation type="journal article" date="2016" name="Int. J. Syst. Evol. Microbiol.">
        <title>Flavisolibacter tropicus sp. nov., isolated from tropical soil.</title>
        <authorList>
            <person name="Lee J.J."/>
            <person name="Kang M.S."/>
            <person name="Kim G.S."/>
            <person name="Lee C.S."/>
            <person name="Lim S."/>
            <person name="Lee J."/>
            <person name="Roh S.H."/>
            <person name="Kang H."/>
            <person name="Ha J.M."/>
            <person name="Bae S."/>
            <person name="Jung H.Y."/>
            <person name="Kim M.K."/>
        </authorList>
    </citation>
    <scope>NUCLEOTIDE SEQUENCE [LARGE SCALE GENOMIC DNA]</scope>
    <source>
        <strain evidence="1 2">LCS9</strain>
    </source>
</reference>
<dbReference type="Proteomes" id="UP000077177">
    <property type="component" value="Chromosome"/>
</dbReference>
<dbReference type="RefSeq" id="WP_066404753.1">
    <property type="nucleotide sequence ID" value="NZ_CP011390.1"/>
</dbReference>
<sequence length="65" mass="7661">MKSVLQLQLDNNYEIMRVAYTSKKETATSVHSFPVKSVNLQLKEVPSYQVQQSTNWDMAWFDNYE</sequence>